<name>A0ACC2BNQ0_DIPCM</name>
<keyword evidence="2" id="KW-1185">Reference proteome</keyword>
<dbReference type="Proteomes" id="UP001162992">
    <property type="component" value="Chromosome 14"/>
</dbReference>
<protein>
    <submittedName>
        <fullName evidence="1">Uncharacterized protein</fullName>
    </submittedName>
</protein>
<gene>
    <name evidence="1" type="ORF">O6H91_14G029600</name>
</gene>
<evidence type="ECO:0000313" key="2">
    <source>
        <dbReference type="Proteomes" id="UP001162992"/>
    </source>
</evidence>
<evidence type="ECO:0000313" key="1">
    <source>
        <dbReference type="EMBL" id="KAJ7531032.1"/>
    </source>
</evidence>
<comment type="caution">
    <text evidence="1">The sequence shown here is derived from an EMBL/GenBank/DDBJ whole genome shotgun (WGS) entry which is preliminary data.</text>
</comment>
<sequence>MASCNTSSIICRLRPSENFQLHPSFHKADLLHPSNILPDLNQKICETGHDGSDTLSQPFHQNPASEPRMDSKHRATDGHEYHQIQDHPNIVFTAGCDSADRSSARKIHKADREKLRRDRLNEQFAVLALVLDPSRPKNDRATILEDVVKRVRDLRSEVRRLKLEQISLLNESHELALDKTELSQEKAILKTETQRLRLQLQQNLLSWLPFTAAIMKNEPAFSHVVAFQQPKLIPERTIRENQQVADVDIPVGQCVHIPAQIGTLCLRSPMLAYVLHRNKHPTGSENFQIAPTVGSHYRVERPQAQYPAHQHHISDILVRLQPCAPLPYFSAQTSLVMDVQSAAGAFHKPSLSPSCDQSNSLEE</sequence>
<accession>A0ACC2BNQ0</accession>
<proteinExistence type="predicted"/>
<organism evidence="1 2">
    <name type="scientific">Diphasiastrum complanatum</name>
    <name type="common">Issler's clubmoss</name>
    <name type="synonym">Lycopodium complanatum</name>
    <dbReference type="NCBI Taxonomy" id="34168"/>
    <lineage>
        <taxon>Eukaryota</taxon>
        <taxon>Viridiplantae</taxon>
        <taxon>Streptophyta</taxon>
        <taxon>Embryophyta</taxon>
        <taxon>Tracheophyta</taxon>
        <taxon>Lycopodiopsida</taxon>
        <taxon>Lycopodiales</taxon>
        <taxon>Lycopodiaceae</taxon>
        <taxon>Lycopodioideae</taxon>
        <taxon>Diphasiastrum</taxon>
    </lineage>
</organism>
<dbReference type="EMBL" id="CM055105">
    <property type="protein sequence ID" value="KAJ7531032.1"/>
    <property type="molecule type" value="Genomic_DNA"/>
</dbReference>
<reference evidence="2" key="1">
    <citation type="journal article" date="2024" name="Proc. Natl. Acad. Sci. U.S.A.">
        <title>Extraordinary preservation of gene collinearity over three hundred million years revealed in homosporous lycophytes.</title>
        <authorList>
            <person name="Li C."/>
            <person name="Wickell D."/>
            <person name="Kuo L.Y."/>
            <person name="Chen X."/>
            <person name="Nie B."/>
            <person name="Liao X."/>
            <person name="Peng D."/>
            <person name="Ji J."/>
            <person name="Jenkins J."/>
            <person name="Williams M."/>
            <person name="Shu S."/>
            <person name="Plott C."/>
            <person name="Barry K."/>
            <person name="Rajasekar S."/>
            <person name="Grimwood J."/>
            <person name="Han X."/>
            <person name="Sun S."/>
            <person name="Hou Z."/>
            <person name="He W."/>
            <person name="Dai G."/>
            <person name="Sun C."/>
            <person name="Schmutz J."/>
            <person name="Leebens-Mack J.H."/>
            <person name="Li F.W."/>
            <person name="Wang L."/>
        </authorList>
    </citation>
    <scope>NUCLEOTIDE SEQUENCE [LARGE SCALE GENOMIC DNA]</scope>
    <source>
        <strain evidence="2">cv. PW_Plant_1</strain>
    </source>
</reference>